<dbReference type="Pfam" id="PF00335">
    <property type="entry name" value="Tetraspanin"/>
    <property type="match status" value="1"/>
</dbReference>
<dbReference type="InterPro" id="IPR000301">
    <property type="entry name" value="Tetraspanin_animals"/>
</dbReference>
<dbReference type="AlphaFoldDB" id="A0A3P8UTT2"/>
<keyword evidence="9" id="KW-1185">Reference proteome</keyword>
<reference evidence="8" key="2">
    <citation type="submission" date="2025-08" db="UniProtKB">
        <authorList>
            <consortium name="Ensembl"/>
        </authorList>
    </citation>
    <scope>IDENTIFICATION</scope>
</reference>
<dbReference type="GeneTree" id="ENSGT00940000166983"/>
<dbReference type="PANTHER" id="PTHR19282">
    <property type="entry name" value="TETRASPANIN"/>
    <property type="match status" value="1"/>
</dbReference>
<keyword evidence="6" id="KW-1015">Disulfide bond</keyword>
<reference evidence="8" key="3">
    <citation type="submission" date="2025-09" db="UniProtKB">
        <authorList>
            <consortium name="Ensembl"/>
        </authorList>
    </citation>
    <scope>IDENTIFICATION</scope>
</reference>
<accession>A0A3P8UTT2</accession>
<dbReference type="InterPro" id="IPR018499">
    <property type="entry name" value="Tetraspanin/Peripherin"/>
</dbReference>
<evidence type="ECO:0000256" key="1">
    <source>
        <dbReference type="ARBA" id="ARBA00004141"/>
    </source>
</evidence>
<dbReference type="Ensembl" id="ENSCSET00000006672.1">
    <property type="protein sequence ID" value="ENSCSEP00000006598.1"/>
    <property type="gene ID" value="ENSCSEG00000004272.1"/>
</dbReference>
<dbReference type="Gene3D" id="1.10.1450.10">
    <property type="entry name" value="Tetraspanin"/>
    <property type="match status" value="1"/>
</dbReference>
<organism evidence="8 9">
    <name type="scientific">Cynoglossus semilaevis</name>
    <name type="common">Tongue sole</name>
    <dbReference type="NCBI Taxonomy" id="244447"/>
    <lineage>
        <taxon>Eukaryota</taxon>
        <taxon>Metazoa</taxon>
        <taxon>Chordata</taxon>
        <taxon>Craniata</taxon>
        <taxon>Vertebrata</taxon>
        <taxon>Euteleostomi</taxon>
        <taxon>Actinopterygii</taxon>
        <taxon>Neopterygii</taxon>
        <taxon>Teleostei</taxon>
        <taxon>Neoteleostei</taxon>
        <taxon>Acanthomorphata</taxon>
        <taxon>Carangaria</taxon>
        <taxon>Pleuronectiformes</taxon>
        <taxon>Pleuronectoidei</taxon>
        <taxon>Cynoglossidae</taxon>
        <taxon>Cynoglossinae</taxon>
        <taxon>Cynoglossus</taxon>
    </lineage>
</organism>
<feature type="disulfide bond" evidence="6">
    <location>
        <begin position="139"/>
        <end position="168"/>
    </location>
</feature>
<evidence type="ECO:0000313" key="8">
    <source>
        <dbReference type="Ensembl" id="ENSCSEP00000006598.1"/>
    </source>
</evidence>
<feature type="transmembrane region" description="Helical" evidence="7">
    <location>
        <begin position="79"/>
        <end position="102"/>
    </location>
</feature>
<dbReference type="OrthoDB" id="6134317at2759"/>
<reference evidence="8 9" key="1">
    <citation type="journal article" date="2014" name="Nat. Genet.">
        <title>Whole-genome sequence of a flatfish provides insights into ZW sex chromosome evolution and adaptation to a benthic lifestyle.</title>
        <authorList>
            <person name="Chen S."/>
            <person name="Zhang G."/>
            <person name="Shao C."/>
            <person name="Huang Q."/>
            <person name="Liu G."/>
            <person name="Zhang P."/>
            <person name="Song W."/>
            <person name="An N."/>
            <person name="Chalopin D."/>
            <person name="Volff J.N."/>
            <person name="Hong Y."/>
            <person name="Li Q."/>
            <person name="Sha Z."/>
            <person name="Zhou H."/>
            <person name="Xie M."/>
            <person name="Yu Q."/>
            <person name="Liu Y."/>
            <person name="Xiang H."/>
            <person name="Wang N."/>
            <person name="Wu K."/>
            <person name="Yang C."/>
            <person name="Zhou Q."/>
            <person name="Liao X."/>
            <person name="Yang L."/>
            <person name="Hu Q."/>
            <person name="Zhang J."/>
            <person name="Meng L."/>
            <person name="Jin L."/>
            <person name="Tian Y."/>
            <person name="Lian J."/>
            <person name="Yang J."/>
            <person name="Miao G."/>
            <person name="Liu S."/>
            <person name="Liang Z."/>
            <person name="Yan F."/>
            <person name="Li Y."/>
            <person name="Sun B."/>
            <person name="Zhang H."/>
            <person name="Zhang J."/>
            <person name="Zhu Y."/>
            <person name="Du M."/>
            <person name="Zhao Y."/>
            <person name="Schartl M."/>
            <person name="Tang Q."/>
            <person name="Wang J."/>
        </authorList>
    </citation>
    <scope>NUCLEOTIDE SEQUENCE</scope>
</reference>
<dbReference type="PROSITE" id="PS51257">
    <property type="entry name" value="PROKAR_LIPOPROTEIN"/>
    <property type="match status" value="1"/>
</dbReference>
<dbReference type="OMA" id="CECKEGI"/>
<keyword evidence="3 7" id="KW-0812">Transmembrane</keyword>
<dbReference type="KEGG" id="csem:103382499"/>
<dbReference type="PIRSF" id="PIRSF002419">
    <property type="entry name" value="Tetraspanin"/>
    <property type="match status" value="1"/>
</dbReference>
<dbReference type="InParanoid" id="A0A3P8UTT2"/>
<evidence type="ECO:0000256" key="5">
    <source>
        <dbReference type="ARBA" id="ARBA00023136"/>
    </source>
</evidence>
<evidence type="ECO:0000256" key="7">
    <source>
        <dbReference type="RuleBase" id="RU361218"/>
    </source>
</evidence>
<dbReference type="PANTHER" id="PTHR19282:SF456">
    <property type="entry name" value="CD63 MOLECULE"/>
    <property type="match status" value="1"/>
</dbReference>
<evidence type="ECO:0000313" key="9">
    <source>
        <dbReference type="Proteomes" id="UP000265120"/>
    </source>
</evidence>
<proteinExistence type="inferred from homology"/>
<keyword evidence="4 7" id="KW-1133">Transmembrane helix</keyword>
<feature type="transmembrane region" description="Helical" evidence="7">
    <location>
        <begin position="197"/>
        <end position="223"/>
    </location>
</feature>
<comment type="similarity">
    <text evidence="2 7">Belongs to the tetraspanin (TM4SF) family.</text>
</comment>
<evidence type="ECO:0000256" key="6">
    <source>
        <dbReference type="PIRSR" id="PIRSR002419-1"/>
    </source>
</evidence>
<evidence type="ECO:0000256" key="3">
    <source>
        <dbReference type="ARBA" id="ARBA00022692"/>
    </source>
</evidence>
<dbReference type="GeneID" id="103382499"/>
<evidence type="ECO:0000256" key="2">
    <source>
        <dbReference type="ARBA" id="ARBA00006840"/>
    </source>
</evidence>
<dbReference type="GO" id="GO:0005886">
    <property type="term" value="C:plasma membrane"/>
    <property type="evidence" value="ECO:0007669"/>
    <property type="project" value="TreeGrafter"/>
</dbReference>
<comment type="subcellular location">
    <subcellularLocation>
        <location evidence="1 7">Membrane</location>
        <topology evidence="1 7">Multi-pass membrane protein</topology>
    </subcellularLocation>
</comment>
<dbReference type="SUPFAM" id="SSF48652">
    <property type="entry name" value="Tetraspanin"/>
    <property type="match status" value="1"/>
</dbReference>
<dbReference type="RefSeq" id="XP_008313538.1">
    <property type="nucleotide sequence ID" value="XM_008315316.3"/>
</dbReference>
<protein>
    <recommendedName>
        <fullName evidence="7">Tetraspanin</fullName>
    </recommendedName>
</protein>
<feature type="disulfide bond" evidence="6">
    <location>
        <begin position="140"/>
        <end position="156"/>
    </location>
</feature>
<feature type="transmembrane region" description="Helical" evidence="7">
    <location>
        <begin position="49"/>
        <end position="67"/>
    </location>
</feature>
<dbReference type="PRINTS" id="PR00259">
    <property type="entry name" value="TMFOUR"/>
</dbReference>
<name>A0A3P8UTT2_CYNSE</name>
<evidence type="ECO:0000256" key="4">
    <source>
        <dbReference type="ARBA" id="ARBA00022989"/>
    </source>
</evidence>
<dbReference type="InterPro" id="IPR008952">
    <property type="entry name" value="Tetraspanin_EC2_sf"/>
</dbReference>
<keyword evidence="5 7" id="KW-0472">Membrane</keyword>
<feature type="transmembrane region" description="Helical" evidence="7">
    <location>
        <begin position="7"/>
        <end position="29"/>
    </location>
</feature>
<dbReference type="GO" id="GO:1900746">
    <property type="term" value="P:regulation of vascular endothelial growth factor signaling pathway"/>
    <property type="evidence" value="ECO:0007669"/>
    <property type="project" value="TreeGrafter"/>
</dbReference>
<sequence>MGKINGCLKCLFIFFNVIFAILGCVLIYSAVKMTAYSNQLSAVGSPSSVWMWLFAIGVFGISCLGIFAACSEKALALKIFAGFMVVGMIVMLIFGIICVVMRNKIRDVFTSSSAELFQPYLKEPEIRHLLDEFQLNAQCCGLTGVSDWGEDIPDSCQCRSSLYEYGRCIDRPDGTTGPDRIINQPCGKYILDITDLVFNVTIGLFFGFAVTALLGLLVSLLMIHQVKRHDHPGAASIAMKGY</sequence>
<dbReference type="Proteomes" id="UP000265120">
    <property type="component" value="Chromosome 8"/>
</dbReference>